<accession>A0AAE3LLF1</accession>
<keyword evidence="3" id="KW-1185">Reference proteome</keyword>
<feature type="transmembrane region" description="Helical" evidence="1">
    <location>
        <begin position="30"/>
        <end position="50"/>
    </location>
</feature>
<protein>
    <submittedName>
        <fullName evidence="2">Phage holin family protein</fullName>
    </submittedName>
</protein>
<keyword evidence="1" id="KW-0812">Transmembrane</keyword>
<dbReference type="Pfam" id="PF04020">
    <property type="entry name" value="Phage_holin_4_2"/>
    <property type="match status" value="1"/>
</dbReference>
<name>A0AAE3LLF1_9BACT</name>
<evidence type="ECO:0000313" key="3">
    <source>
        <dbReference type="Proteomes" id="UP001209317"/>
    </source>
</evidence>
<keyword evidence="1" id="KW-1133">Transmembrane helix</keyword>
<feature type="transmembrane region" description="Helical" evidence="1">
    <location>
        <begin position="57"/>
        <end position="77"/>
    </location>
</feature>
<gene>
    <name evidence="2" type="ORF">OD355_13565</name>
</gene>
<dbReference type="PANTHER" id="PTHR37309">
    <property type="entry name" value="SLR0284 PROTEIN"/>
    <property type="match status" value="1"/>
</dbReference>
<dbReference type="RefSeq" id="WP_263039033.1">
    <property type="nucleotide sequence ID" value="NZ_JAOTPL010000036.1"/>
</dbReference>
<sequence length="116" mass="12889">MGFIGRFLITTLAVIIAAYLLPGIELKNNFTPLVVALVLGLLNTFIRPVLVFLSMPITLVTFGLFLLVINTIIIKFTSGIVESFHVESWWAAFWFSIVLSLVTFVLESLIGKARES</sequence>
<evidence type="ECO:0000256" key="1">
    <source>
        <dbReference type="SAM" id="Phobius"/>
    </source>
</evidence>
<feature type="transmembrane region" description="Helical" evidence="1">
    <location>
        <begin position="89"/>
        <end position="110"/>
    </location>
</feature>
<proteinExistence type="predicted"/>
<dbReference type="Proteomes" id="UP001209317">
    <property type="component" value="Unassembled WGS sequence"/>
</dbReference>
<comment type="caution">
    <text evidence="2">The sequence shown here is derived from an EMBL/GenBank/DDBJ whole genome shotgun (WGS) entry which is preliminary data.</text>
</comment>
<keyword evidence="1" id="KW-0472">Membrane</keyword>
<feature type="transmembrane region" description="Helical" evidence="1">
    <location>
        <begin position="7"/>
        <end position="24"/>
    </location>
</feature>
<evidence type="ECO:0000313" key="2">
    <source>
        <dbReference type="EMBL" id="MCU7695548.1"/>
    </source>
</evidence>
<dbReference type="EMBL" id="JAOTPL010000036">
    <property type="protein sequence ID" value="MCU7695548.1"/>
    <property type="molecule type" value="Genomic_DNA"/>
</dbReference>
<organism evidence="2 3">
    <name type="scientific">Haoranjiania flava</name>
    <dbReference type="NCBI Taxonomy" id="1856322"/>
    <lineage>
        <taxon>Bacteria</taxon>
        <taxon>Pseudomonadati</taxon>
        <taxon>Bacteroidota</taxon>
        <taxon>Chitinophagia</taxon>
        <taxon>Chitinophagales</taxon>
        <taxon>Chitinophagaceae</taxon>
        <taxon>Haoranjiania</taxon>
    </lineage>
</organism>
<dbReference type="PANTHER" id="PTHR37309:SF1">
    <property type="entry name" value="SLR0284 PROTEIN"/>
    <property type="match status" value="1"/>
</dbReference>
<dbReference type="InterPro" id="IPR007165">
    <property type="entry name" value="Phage_holin_4_2"/>
</dbReference>
<dbReference type="AlphaFoldDB" id="A0AAE3LLF1"/>
<reference evidence="2" key="1">
    <citation type="submission" date="2022-10" db="EMBL/GenBank/DDBJ databases">
        <authorList>
            <person name="Kim H.S."/>
            <person name="Kim J.-S."/>
            <person name="Suh M.K."/>
            <person name="Eom M.K."/>
            <person name="Lee J.-S."/>
        </authorList>
    </citation>
    <scope>NUCLEOTIDE SEQUENCE</scope>
    <source>
        <strain evidence="2">LIP-5</strain>
    </source>
</reference>